<dbReference type="InterPro" id="IPR055530">
    <property type="entry name" value="DUF7104"/>
</dbReference>
<evidence type="ECO:0000313" key="1">
    <source>
        <dbReference type="EMBL" id="KAF6841013.1"/>
    </source>
</evidence>
<dbReference type="Pfam" id="PF23397">
    <property type="entry name" value="DUF7104"/>
    <property type="match status" value="3"/>
</dbReference>
<reference evidence="1" key="1">
    <citation type="journal article" date="2020" name="Phytopathology">
        <title>Genome Sequence Resources of Colletotrichum truncatum, C. plurivorum, C. musicola, and C. sojae: Four Species Pathogenic to Soybean (Glycine max).</title>
        <authorList>
            <person name="Rogerio F."/>
            <person name="Boufleur T.R."/>
            <person name="Ciampi-Guillardi M."/>
            <person name="Sukno S.A."/>
            <person name="Thon M.R."/>
            <person name="Massola Junior N.S."/>
            <person name="Baroncelli R."/>
        </authorList>
    </citation>
    <scope>NUCLEOTIDE SEQUENCE</scope>
    <source>
        <strain evidence="1">LFN0074</strain>
    </source>
</reference>
<dbReference type="AlphaFoldDB" id="A0A8H6NR59"/>
<dbReference type="Proteomes" id="UP000639643">
    <property type="component" value="Unassembled WGS sequence"/>
</dbReference>
<comment type="caution">
    <text evidence="1">The sequence shown here is derived from an EMBL/GenBank/DDBJ whole genome shotgun (WGS) entry which is preliminary data.</text>
</comment>
<keyword evidence="2" id="KW-1185">Reference proteome</keyword>
<dbReference type="Gene3D" id="1.20.5.340">
    <property type="match status" value="1"/>
</dbReference>
<dbReference type="EMBL" id="WIGM01000092">
    <property type="protein sequence ID" value="KAF6841013.1"/>
    <property type="molecule type" value="Genomic_DNA"/>
</dbReference>
<dbReference type="OrthoDB" id="341259at2759"/>
<organism evidence="1 2">
    <name type="scientific">Colletotrichum musicola</name>
    <dbReference type="NCBI Taxonomy" id="2175873"/>
    <lineage>
        <taxon>Eukaryota</taxon>
        <taxon>Fungi</taxon>
        <taxon>Dikarya</taxon>
        <taxon>Ascomycota</taxon>
        <taxon>Pezizomycotina</taxon>
        <taxon>Sordariomycetes</taxon>
        <taxon>Hypocreomycetidae</taxon>
        <taxon>Glomerellales</taxon>
        <taxon>Glomerellaceae</taxon>
        <taxon>Colletotrichum</taxon>
        <taxon>Colletotrichum orchidearum species complex</taxon>
    </lineage>
</organism>
<accession>A0A8H6NR59</accession>
<proteinExistence type="predicted"/>
<protein>
    <submittedName>
        <fullName evidence="1">Ankyrin domain protein</fullName>
    </submittedName>
</protein>
<name>A0A8H6NR59_9PEZI</name>
<gene>
    <name evidence="1" type="ORF">CMUS01_03677</name>
</gene>
<evidence type="ECO:0000313" key="2">
    <source>
        <dbReference type="Proteomes" id="UP000639643"/>
    </source>
</evidence>
<sequence>MELLLDRRGDQITITEEVVKAAVGNWQNGEQVIRLLLDRRGDQITITEEVVKAAAGNERNGKEVMELLLDRRGDQITITKEVVKAAATCGQDQVLDMLSQQTVRIEEEWCCIVQFYNAAKAGDVWAIEEMI</sequence>